<dbReference type="GO" id="GO:0005829">
    <property type="term" value="C:cytosol"/>
    <property type="evidence" value="ECO:0007669"/>
    <property type="project" value="TreeGrafter"/>
</dbReference>
<evidence type="ECO:0000256" key="8">
    <source>
        <dbReference type="NCBIfam" id="TIGR00234"/>
    </source>
</evidence>
<dbReference type="PANTHER" id="PTHR11766:SF1">
    <property type="entry name" value="TYROSINE--TRNA LIGASE"/>
    <property type="match status" value="1"/>
</dbReference>
<evidence type="ECO:0000256" key="9">
    <source>
        <dbReference type="RuleBase" id="RU363036"/>
    </source>
</evidence>
<dbReference type="AlphaFoldDB" id="A0A1F5HKG5"/>
<evidence type="ECO:0000256" key="2">
    <source>
        <dbReference type="ARBA" id="ARBA00022598"/>
    </source>
</evidence>
<evidence type="ECO:0000256" key="7">
    <source>
        <dbReference type="ARBA" id="ARBA00048248"/>
    </source>
</evidence>
<dbReference type="GO" id="GO:0004831">
    <property type="term" value="F:tyrosine-tRNA ligase activity"/>
    <property type="evidence" value="ECO:0007669"/>
    <property type="project" value="UniProtKB-UniRule"/>
</dbReference>
<dbReference type="InterPro" id="IPR036986">
    <property type="entry name" value="S4_RNA-bd_sf"/>
</dbReference>
<dbReference type="PROSITE" id="PS00178">
    <property type="entry name" value="AA_TRNA_LIGASE_I"/>
    <property type="match status" value="1"/>
</dbReference>
<dbReference type="GO" id="GO:0006437">
    <property type="term" value="P:tyrosyl-tRNA aminoacylation"/>
    <property type="evidence" value="ECO:0007669"/>
    <property type="project" value="UniProtKB-UniRule"/>
</dbReference>
<protein>
    <recommendedName>
        <fullName evidence="1 8">Tyrosine--tRNA ligase</fullName>
        <ecNumber evidence="1 8">6.1.1.1</ecNumber>
    </recommendedName>
</protein>
<dbReference type="EC" id="6.1.1.1" evidence="1 8"/>
<dbReference type="CDD" id="cd00805">
    <property type="entry name" value="TyrRS_core"/>
    <property type="match status" value="1"/>
</dbReference>
<comment type="similarity">
    <text evidence="9">Belongs to the class-I aminoacyl-tRNA synthetase family.</text>
</comment>
<name>A0A1F5HKG5_9BACT</name>
<dbReference type="InterPro" id="IPR014729">
    <property type="entry name" value="Rossmann-like_a/b/a_fold"/>
</dbReference>
<dbReference type="SUPFAM" id="SSF52374">
    <property type="entry name" value="Nucleotidylyl transferase"/>
    <property type="match status" value="1"/>
</dbReference>
<evidence type="ECO:0000256" key="4">
    <source>
        <dbReference type="ARBA" id="ARBA00022840"/>
    </source>
</evidence>
<dbReference type="Gene3D" id="3.40.50.620">
    <property type="entry name" value="HUPs"/>
    <property type="match status" value="1"/>
</dbReference>
<dbReference type="Pfam" id="PF00579">
    <property type="entry name" value="tRNA-synt_1b"/>
    <property type="match status" value="1"/>
</dbReference>
<dbReference type="InterPro" id="IPR002307">
    <property type="entry name" value="Tyr-tRNA-ligase"/>
</dbReference>
<dbReference type="Gene3D" id="1.10.240.10">
    <property type="entry name" value="Tyrosyl-Transfer RNA Synthetase"/>
    <property type="match status" value="1"/>
</dbReference>
<dbReference type="Proteomes" id="UP000178369">
    <property type="component" value="Unassembled WGS sequence"/>
</dbReference>
<keyword evidence="4 9" id="KW-0067">ATP-binding</keyword>
<dbReference type="InterPro" id="IPR024088">
    <property type="entry name" value="Tyr-tRNA-ligase_bac-type"/>
</dbReference>
<comment type="catalytic activity">
    <reaction evidence="7">
        <text>tRNA(Tyr) + L-tyrosine + ATP = L-tyrosyl-tRNA(Tyr) + AMP + diphosphate + H(+)</text>
        <dbReference type="Rhea" id="RHEA:10220"/>
        <dbReference type="Rhea" id="RHEA-COMP:9706"/>
        <dbReference type="Rhea" id="RHEA-COMP:9707"/>
        <dbReference type="ChEBI" id="CHEBI:15378"/>
        <dbReference type="ChEBI" id="CHEBI:30616"/>
        <dbReference type="ChEBI" id="CHEBI:33019"/>
        <dbReference type="ChEBI" id="CHEBI:58315"/>
        <dbReference type="ChEBI" id="CHEBI:78442"/>
        <dbReference type="ChEBI" id="CHEBI:78536"/>
        <dbReference type="ChEBI" id="CHEBI:456215"/>
        <dbReference type="EC" id="6.1.1.1"/>
    </reaction>
</comment>
<evidence type="ECO:0000256" key="1">
    <source>
        <dbReference type="ARBA" id="ARBA00013160"/>
    </source>
</evidence>
<evidence type="ECO:0000313" key="10">
    <source>
        <dbReference type="EMBL" id="OGE04640.1"/>
    </source>
</evidence>
<reference evidence="10 11" key="1">
    <citation type="journal article" date="2016" name="Nat. Commun.">
        <title>Thousands of microbial genomes shed light on interconnected biogeochemical processes in an aquifer system.</title>
        <authorList>
            <person name="Anantharaman K."/>
            <person name="Brown C.T."/>
            <person name="Hug L.A."/>
            <person name="Sharon I."/>
            <person name="Castelle C.J."/>
            <person name="Probst A.J."/>
            <person name="Thomas B.C."/>
            <person name="Singh A."/>
            <person name="Wilkins M.J."/>
            <person name="Karaoz U."/>
            <person name="Brodie E.L."/>
            <person name="Williams K.H."/>
            <person name="Hubbard S.S."/>
            <person name="Banfield J.F."/>
        </authorList>
    </citation>
    <scope>NUCLEOTIDE SEQUENCE [LARGE SCALE GENOMIC DNA]</scope>
</reference>
<accession>A0A1F5HKG5</accession>
<dbReference type="Gene3D" id="3.10.290.10">
    <property type="entry name" value="RNA-binding S4 domain"/>
    <property type="match status" value="1"/>
</dbReference>
<keyword evidence="2 9" id="KW-0436">Ligase</keyword>
<keyword evidence="6 9" id="KW-0030">Aminoacyl-tRNA synthetase</keyword>
<dbReference type="GO" id="GO:0005524">
    <property type="term" value="F:ATP binding"/>
    <property type="evidence" value="ECO:0007669"/>
    <property type="project" value="UniProtKB-KW"/>
</dbReference>
<comment type="caution">
    <text evidence="10">The sequence shown here is derived from an EMBL/GenBank/DDBJ whole genome shotgun (WGS) entry which is preliminary data.</text>
</comment>
<keyword evidence="3 9" id="KW-0547">Nucleotide-binding</keyword>
<evidence type="ECO:0000313" key="11">
    <source>
        <dbReference type="Proteomes" id="UP000178369"/>
    </source>
</evidence>
<dbReference type="NCBIfam" id="TIGR00234">
    <property type="entry name" value="tyrS"/>
    <property type="match status" value="1"/>
</dbReference>
<keyword evidence="5 9" id="KW-0648">Protein biosynthesis</keyword>
<evidence type="ECO:0000256" key="3">
    <source>
        <dbReference type="ARBA" id="ARBA00022741"/>
    </source>
</evidence>
<sequence>MDKIEELLNRGVEQVIPSKQELKKVLESGKKLRVYQGFDPTSPILHIGHMAGLRKLRQWQDLGHEVIFLIGDFTGMIGDPSGKDKARKPLTKQQIEKNAKGYQKQASKLLNFAGKNPVKIKYNSQWLSKIPISEFLVLTTQVTYQQIIERDMFQRRKAQNKQIALSELLYPILQGFDSVEMAVDVEIGGSDQLFNMMMGRDLMHKLKRKNKFVITTPLIVDAQGQKIGKTTGNVIAIADPPEKLFGGIMSLPDDVIIQCLETLTDIPMEEVGKIKNEMKKGKNPMIFKKKLAFEIVKQLNPLKDAQRAQEEFESVIQKKLMPFQIPTVKSSGATISEILIDSGLSGSMSESKRLVQQGAVSGTVSQDAPFERISDPKQSFTGDMIVKKGINIVKIEKGE</sequence>
<gene>
    <name evidence="10" type="ORF">A3F45_04140</name>
</gene>
<dbReference type="PRINTS" id="PR01040">
    <property type="entry name" value="TRNASYNTHTYR"/>
</dbReference>
<organism evidence="10 11">
    <name type="scientific">Candidatus Curtissbacteria bacterium RIFCSPHIGHO2_12_FULL_41_17</name>
    <dbReference type="NCBI Taxonomy" id="1797722"/>
    <lineage>
        <taxon>Bacteria</taxon>
        <taxon>Candidatus Curtissiibacteriota</taxon>
    </lineage>
</organism>
<proteinExistence type="inferred from homology"/>
<dbReference type="GO" id="GO:0003723">
    <property type="term" value="F:RNA binding"/>
    <property type="evidence" value="ECO:0007669"/>
    <property type="project" value="InterPro"/>
</dbReference>
<dbReference type="PANTHER" id="PTHR11766">
    <property type="entry name" value="TYROSYL-TRNA SYNTHETASE"/>
    <property type="match status" value="1"/>
</dbReference>
<dbReference type="EMBL" id="MFBL01000030">
    <property type="protein sequence ID" value="OGE04640.1"/>
    <property type="molecule type" value="Genomic_DNA"/>
</dbReference>
<dbReference type="InterPro" id="IPR002305">
    <property type="entry name" value="aa-tRNA-synth_Ic"/>
</dbReference>
<dbReference type="InterPro" id="IPR001412">
    <property type="entry name" value="aa-tRNA-synth_I_CS"/>
</dbReference>
<evidence type="ECO:0000256" key="6">
    <source>
        <dbReference type="ARBA" id="ARBA00023146"/>
    </source>
</evidence>
<evidence type="ECO:0000256" key="5">
    <source>
        <dbReference type="ARBA" id="ARBA00022917"/>
    </source>
</evidence>